<dbReference type="PROSITE" id="PS00895">
    <property type="entry name" value="3_HYDROXYISOBUT_DH"/>
    <property type="match status" value="1"/>
</dbReference>
<dbReference type="SUPFAM" id="SSF48179">
    <property type="entry name" value="6-phosphogluconate dehydrogenase C-terminal domain-like"/>
    <property type="match status" value="1"/>
</dbReference>
<dbReference type="VEuPathDB" id="TriTrypDB:LdBPK_300190.1"/>
<feature type="region of interest" description="Disordered" evidence="2">
    <location>
        <begin position="455"/>
        <end position="489"/>
    </location>
</feature>
<dbReference type="VEuPathDB" id="TriTrypDB:LdBPK_300170.1"/>
<dbReference type="InterPro" id="IPR002204">
    <property type="entry name" value="3-OH-isobutyrate_DH-rel_CS"/>
</dbReference>
<comment type="similarity">
    <text evidence="1">Belongs to the HIBADH-related family.</text>
</comment>
<feature type="compositionally biased region" description="Low complexity" evidence="2">
    <location>
        <begin position="455"/>
        <end position="474"/>
    </location>
</feature>
<feature type="domain" description="6-phosphogluconate dehydrogenase NADP-binding" evidence="3">
    <location>
        <begin position="789"/>
        <end position="878"/>
    </location>
</feature>
<dbReference type="EMBL" id="RHLC01000011">
    <property type="protein sequence ID" value="TPP45591.1"/>
    <property type="molecule type" value="Genomic_DNA"/>
</dbReference>
<reference evidence="6" key="1">
    <citation type="submission" date="2019-02" db="EMBL/GenBank/DDBJ databases">
        <title>FDA dAtabase for Regulatory Grade micrObial Sequences (FDA-ARGOS): Supporting development and validation of Infectious Disease Dx tests.</title>
        <authorList>
            <person name="Duncan R."/>
            <person name="Fisher C."/>
            <person name="Tallon L."/>
            <person name="Sadzewicz L."/>
            <person name="Sengamalay N."/>
            <person name="Ott S."/>
            <person name="Godinez A."/>
            <person name="Nagaraj S."/>
            <person name="Vavikolanu K."/>
            <person name="Nadendla S."/>
            <person name="Aluvathingal J."/>
            <person name="Sichtig H."/>
        </authorList>
    </citation>
    <scope>NUCLEOTIDE SEQUENCE [LARGE SCALE GENOMIC DNA]</scope>
    <source>
        <strain evidence="6">FDAARGOS_361</strain>
    </source>
</reference>
<dbReference type="InterPro" id="IPR036291">
    <property type="entry name" value="NAD(P)-bd_dom_sf"/>
</dbReference>
<gene>
    <name evidence="5" type="ORF">CGC21_34910</name>
</gene>
<dbReference type="VEuPathDB" id="TriTrypDB:LDHU3_30.0300"/>
<evidence type="ECO:0000313" key="5">
    <source>
        <dbReference type="EMBL" id="TPP45591.1"/>
    </source>
</evidence>
<dbReference type="FunFam" id="1.10.1040.10:FF:000048">
    <property type="entry name" value="Putative 2-hydroxy-3-oxopropionate reductase"/>
    <property type="match status" value="1"/>
</dbReference>
<dbReference type="InterPro" id="IPR013328">
    <property type="entry name" value="6PGD_dom2"/>
</dbReference>
<evidence type="ECO:0000259" key="3">
    <source>
        <dbReference type="Pfam" id="PF03446"/>
    </source>
</evidence>
<evidence type="ECO:0000313" key="6">
    <source>
        <dbReference type="Proteomes" id="UP000318447"/>
    </source>
</evidence>
<dbReference type="GO" id="GO:0016491">
    <property type="term" value="F:oxidoreductase activity"/>
    <property type="evidence" value="ECO:0007669"/>
    <property type="project" value="InterPro"/>
</dbReference>
<dbReference type="SUPFAM" id="SSF51735">
    <property type="entry name" value="NAD(P)-binding Rossmann-fold domains"/>
    <property type="match status" value="1"/>
</dbReference>
<dbReference type="VEuPathDB" id="TriTrypDB:LdCL_300006800"/>
<evidence type="ECO:0000256" key="1">
    <source>
        <dbReference type="ARBA" id="ARBA00009080"/>
    </source>
</evidence>
<evidence type="ECO:0000259" key="4">
    <source>
        <dbReference type="Pfam" id="PF14833"/>
    </source>
</evidence>
<organism evidence="5 6">
    <name type="scientific">Leishmania donovani</name>
    <dbReference type="NCBI Taxonomy" id="5661"/>
    <lineage>
        <taxon>Eukaryota</taxon>
        <taxon>Discoba</taxon>
        <taxon>Euglenozoa</taxon>
        <taxon>Kinetoplastea</taxon>
        <taxon>Metakinetoplastina</taxon>
        <taxon>Trypanosomatida</taxon>
        <taxon>Trypanosomatidae</taxon>
        <taxon>Leishmaniinae</taxon>
        <taxon>Leishmania</taxon>
    </lineage>
</organism>
<name>A0A504X9D8_LEIDO</name>
<dbReference type="VEuPathDB" id="TriTrypDB:LDHU3_30.0310"/>
<dbReference type="InterPro" id="IPR006115">
    <property type="entry name" value="6PGDH_NADP-bd"/>
</dbReference>
<evidence type="ECO:0000256" key="2">
    <source>
        <dbReference type="SAM" id="MobiDB-lite"/>
    </source>
</evidence>
<dbReference type="GO" id="GO:0051287">
    <property type="term" value="F:NAD binding"/>
    <property type="evidence" value="ECO:0007669"/>
    <property type="project" value="InterPro"/>
</dbReference>
<dbReference type="Proteomes" id="UP000318447">
    <property type="component" value="Unassembled WGS sequence"/>
</dbReference>
<dbReference type="Pfam" id="PF03446">
    <property type="entry name" value="NAD_binding_2"/>
    <property type="match status" value="1"/>
</dbReference>
<dbReference type="AlphaFoldDB" id="A0A504X9D8"/>
<proteinExistence type="inferred from homology"/>
<dbReference type="VEuPathDB" id="TriTrypDB:LdCL_300006900"/>
<dbReference type="Pfam" id="PF14833">
    <property type="entry name" value="NAD_binding_11"/>
    <property type="match status" value="1"/>
</dbReference>
<comment type="caution">
    <text evidence="5">The sequence shown here is derived from an EMBL/GenBank/DDBJ whole genome shotgun (WGS) entry which is preliminary data.</text>
</comment>
<dbReference type="Gene3D" id="3.40.50.720">
    <property type="entry name" value="NAD(P)-binding Rossmann-like Domain"/>
    <property type="match status" value="2"/>
</dbReference>
<sequence>MLRVSLACRVTAARSAAPHTASSSSSLVESVTSVFHSSRYLRHAPPRLYVTCSHDQGIPLHGCGRHMTTVLDVSREASPNAPPHTQSIYLLTSTSISDVEFKDPAAQSQVLVGLPQVQSIDAVHRFCDAYAATLSRVHHVLLPGGVSPLQSSLIKQLLEHIPQARLVCNGFGHALLTNATFHDGVQRAVLENAPNAPLELLRFAELPEDRVSAMADGDTVAVDVAKSEAEAPAPAAARALRVVAVKSKGQQQRRREHSQTHHPAHFTNEALFYYDDVFNALFVGHTLHRLPWLPTVLTEASRELFLPMPPPLAMQHQLSRPSPLLDTWRVLESCEDVVEALRRTPELERVLAGSYGELCGNVEDCIAGLESSSDALERLRSRLARRLSTDTSRDVHRWSTALLKRIVHEVVCTQKASEPTSSEVQEAFLCWARTDGEWGRLSTCLAHAAMVLPPSTESGEADGASSSATDSFAAHDSVPAAGESSAPEALQGTHGVELLVAVFNRKGLKGLIRTVQRETIDVQVFLAMSEEDLKKVFKATFGITKRLMLLQDELRKNFAHGTLDASLATATENGLLRTWTLQQLPWQYAGLSARVTTPTVATVGGLPAAPPFFACPNVQVTTLFPRYPDGGKSTFYLRHLQPGKVLGGRTQCRDRQHTYPGAVDRQAHIEIVERVPSAKKKTGTAAADSAGLAGHVNQARAQVQTVPRLSSIAHSVYQPGWGRLATPVKATTLRADRVWVLPVAVCLDTMRVGYIGLGLMGKPMAVNILKAGFPVSVWNRTASKCDDLIVFGPNGVAAGIREGAIFVDNSTIKPSVAQEIARRLWKEKKVRALDAPVSGGDIGARNGTLTVMVGGDAAALETVLPVLLAVGKKVTRIGDCGAGQVCKAANQIMVAAQMVALGEILVFSEKCGVSGPTVIEAIKSGSAQCWTLDVKPDRLFAGNREPGFKAALQSKDMGIVMDSAKEFGVPLPSTAVNTQLFQAMIQNGDGDQDNSAVVSVLERMANVHISEVKKE</sequence>
<dbReference type="PANTHER" id="PTHR43060">
    <property type="entry name" value="3-HYDROXYISOBUTYRATE DEHYDROGENASE-LIKE 1, MITOCHONDRIAL-RELATED"/>
    <property type="match status" value="1"/>
</dbReference>
<dbReference type="Gene3D" id="1.10.1040.10">
    <property type="entry name" value="N-(1-d-carboxylethyl)-l-norvaline Dehydrogenase, domain 2"/>
    <property type="match status" value="1"/>
</dbReference>
<dbReference type="GO" id="GO:0050661">
    <property type="term" value="F:NADP binding"/>
    <property type="evidence" value="ECO:0007669"/>
    <property type="project" value="InterPro"/>
</dbReference>
<dbReference type="PANTHER" id="PTHR43060:SF15">
    <property type="entry name" value="3-HYDROXYISOBUTYRATE DEHYDROGENASE-LIKE 1, MITOCHONDRIAL-RELATED"/>
    <property type="match status" value="1"/>
</dbReference>
<dbReference type="InterPro" id="IPR029154">
    <property type="entry name" value="HIBADH-like_NADP-bd"/>
</dbReference>
<feature type="domain" description="3-hydroxyisobutyrate dehydrogenase-like NAD-binding" evidence="4">
    <location>
        <begin position="881"/>
        <end position="1001"/>
    </location>
</feature>
<protein>
    <submittedName>
        <fullName evidence="5">NAD binding domain of 6-phosphogluconate dehydrogenase family protein</fullName>
    </submittedName>
</protein>
<dbReference type="InterPro" id="IPR008927">
    <property type="entry name" value="6-PGluconate_DH-like_C_sf"/>
</dbReference>
<accession>A0A504X9D8</accession>